<proteinExistence type="predicted"/>
<keyword evidence="2" id="KW-1185">Reference proteome</keyword>
<comment type="caution">
    <text evidence="1">The sequence shown here is derived from an EMBL/GenBank/DDBJ whole genome shotgun (WGS) entry which is preliminary data.</text>
</comment>
<dbReference type="Proteomes" id="UP000195305">
    <property type="component" value="Unassembled WGS sequence"/>
</dbReference>
<accession>A0A1Y4SEX9</accession>
<organism evidence="1 2">
    <name type="scientific">Massilimicrobiota timonensis</name>
    <dbReference type="NCBI Taxonomy" id="1776392"/>
    <lineage>
        <taxon>Bacteria</taxon>
        <taxon>Bacillati</taxon>
        <taxon>Bacillota</taxon>
        <taxon>Erysipelotrichia</taxon>
        <taxon>Erysipelotrichales</taxon>
        <taxon>Erysipelotrichaceae</taxon>
        <taxon>Massilimicrobiota</taxon>
    </lineage>
</organism>
<protein>
    <submittedName>
        <fullName evidence="1">Uncharacterized protein</fullName>
    </submittedName>
</protein>
<evidence type="ECO:0000313" key="1">
    <source>
        <dbReference type="EMBL" id="OUQ28445.1"/>
    </source>
</evidence>
<name>A0A1Y4SEX9_9FIRM</name>
<sequence>MKKKLKLGDIYEIPLPNGKNAYGRLFKEYTLAIYCGIYNDISELPDTVSYYRFICVYEDLLCDGKWKVVGHKGFKNADEAWAPPKCVIDKITGKRSIYYKGEIRSCSYDECKNLEIAAVWERHHVIDMLMGNPKWG</sequence>
<dbReference type="AlphaFoldDB" id="A0A1Y4SEX9"/>
<dbReference type="Pfam" id="PF15428">
    <property type="entry name" value="Imm26"/>
    <property type="match status" value="1"/>
</dbReference>
<gene>
    <name evidence="1" type="ORF">B5E75_14345</name>
</gene>
<evidence type="ECO:0000313" key="2">
    <source>
        <dbReference type="Proteomes" id="UP000195305"/>
    </source>
</evidence>
<dbReference type="EMBL" id="NFLJ01000104">
    <property type="protein sequence ID" value="OUQ28445.1"/>
    <property type="molecule type" value="Genomic_DNA"/>
</dbReference>
<dbReference type="OrthoDB" id="2085734at2"/>
<dbReference type="InterPro" id="IPR029278">
    <property type="entry name" value="Imm26"/>
</dbReference>
<reference evidence="1 2" key="1">
    <citation type="journal article" date="2018" name="BMC Genomics">
        <title>Whole genome sequencing and function prediction of 133 gut anaerobes isolated from chicken caecum in pure cultures.</title>
        <authorList>
            <person name="Medvecky M."/>
            <person name="Cejkova D."/>
            <person name="Polansky O."/>
            <person name="Karasova D."/>
            <person name="Kubasova T."/>
            <person name="Cizek A."/>
            <person name="Rychlik I."/>
        </authorList>
    </citation>
    <scope>NUCLEOTIDE SEQUENCE [LARGE SCALE GENOMIC DNA]</scope>
    <source>
        <strain evidence="1 2">An13</strain>
    </source>
</reference>
<dbReference type="RefSeq" id="WP_087360631.1">
    <property type="nucleotide sequence ID" value="NZ_NFLJ01000104.1"/>
</dbReference>